<protein>
    <recommendedName>
        <fullName evidence="3">T9SS type B sorting domain-containing protein</fullName>
    </recommendedName>
</protein>
<organism evidence="1 2">
    <name type="scientific">Tenacibaculum vairaonense</name>
    <dbReference type="NCBI Taxonomy" id="3137860"/>
    <lineage>
        <taxon>Bacteria</taxon>
        <taxon>Pseudomonadati</taxon>
        <taxon>Bacteroidota</taxon>
        <taxon>Flavobacteriia</taxon>
        <taxon>Flavobacteriales</taxon>
        <taxon>Flavobacteriaceae</taxon>
        <taxon>Tenacibaculum</taxon>
    </lineage>
</organism>
<dbReference type="InterPro" id="IPR025667">
    <property type="entry name" value="SprB_repeat"/>
</dbReference>
<comment type="caution">
    <text evidence="1">The sequence shown here is derived from an EMBL/GenBank/DDBJ whole genome shotgun (WGS) entry which is preliminary data.</text>
</comment>
<evidence type="ECO:0008006" key="3">
    <source>
        <dbReference type="Google" id="ProtNLM"/>
    </source>
</evidence>
<dbReference type="Proteomes" id="UP001497602">
    <property type="component" value="Unassembled WGS sequence"/>
</dbReference>
<dbReference type="Pfam" id="PF13573">
    <property type="entry name" value="SprB"/>
    <property type="match status" value="2"/>
</dbReference>
<dbReference type="Pfam" id="PF13585">
    <property type="entry name" value="CHU_C"/>
    <property type="match status" value="1"/>
</dbReference>
<evidence type="ECO:0000313" key="2">
    <source>
        <dbReference type="Proteomes" id="UP001497602"/>
    </source>
</evidence>
<proteinExistence type="predicted"/>
<sequence>MVQTDNGILPLSYEINGTLTAGGTYNATTTTSQFTGLAPGDYIVTATGANGCTTDSATITINELAPVTFTSAPVVTEFGCTTGNVTDNAVVTVDPANISGGSSSYVRAVFVYNNGTPGDATDDITQDSSNFIFTVTNEIGGEVAITVYDSEGCSVTTTATIAPFNPITDSNIVVNKAIDCRALPIGGEEITVSFTSASPIANAEFTITGANAGTTGYTTPTQVGTTATFVGMPIDVYTIEILNPVTGCILTTTHEVGALSDYFIDINSVDNVQCFGDSTGSVTFGFSSSTPYTGVYDYEVFQSSGTTTGITGNSVTGATTVSNALAAGDYYVVVTMTDAPFCPVTSPTFTIENPSSALSLTETVSLISCISPSSGEVILEATGGWNGYEYELINTTTGITLQSFDPNNIIIGLDAGTYSATVRDLNGCTETITFDLANPAPITGGYNIVTNVCNGEQNATITVVNVLGGQGTPPSYTYRLTYPDGTVSANQVSNVFDNLTEGDYVITIYDEFSCESAPINVRIDDPTNVVASATIVSPITCSRPEAVVEVTGQGGTGTYEYSTDGINFVSSNIFNVDAGRHQFYVRDANGCISDPYTLVTVDEYEALVSSLNVEVGLVTCNGDSNGVLSATVAGGFGNYEYELLGTVNRPRQTSNMFSNLPVGSYRIRVYSTNTNGDVCDVETQPYSITEPDALQLSETHTNISCFGGNDGTITIGATGGNLGGYEYNINPGFDPSKFVTTNTFENLGPGVYTITVKDKVGCIDTIEVEILTPTEITLTAPVVTEQICITDPTPTVTFEATGGSVAGVTSTYIVSVNGIDLPGVYNEGVITIGAPHIQADSRYGISVRNSNTNCTPVTLPLIETRKPIDLQMQVNLEYTCPIGNVITAEVQDEYKNAVVYTLLDNGVEVDSNDTGVFTNVSPSNNYTINVEHAVDGCPVTINAPDVQDIQELQLAIDDTQKNLLIADGNFGLAPYEYSFDDGDFSSDNQLTILETRDYKVTVRDARGCEVELIVEGVYITIEVPNLFTPDGNGDNDYWYPLEVEDYHDIRVFIYDRYARLITKFTGTHQGWDGTYEGRNLPSGDYWYTIYYKELSGQERKIMGHFTLYR</sequence>
<name>A0ABM9PPR5_9FLAO</name>
<dbReference type="InterPro" id="IPR026341">
    <property type="entry name" value="T9SS_type_B"/>
</dbReference>
<keyword evidence="2" id="KW-1185">Reference proteome</keyword>
<dbReference type="NCBIfam" id="TIGR04131">
    <property type="entry name" value="Bac_Flav_CTERM"/>
    <property type="match status" value="1"/>
</dbReference>
<evidence type="ECO:0000313" key="1">
    <source>
        <dbReference type="EMBL" id="CAL2107758.1"/>
    </source>
</evidence>
<gene>
    <name evidence="1" type="ORF">T190115A13A_40280</name>
</gene>
<reference evidence="1 2" key="1">
    <citation type="submission" date="2024-05" db="EMBL/GenBank/DDBJ databases">
        <authorList>
            <person name="Duchaud E."/>
        </authorList>
    </citation>
    <scope>NUCLEOTIDE SEQUENCE [LARGE SCALE GENOMIC DNA]</scope>
    <source>
        <strain evidence="1">Ena-SAMPLE-TAB-13-05-2024-13:56:06:370-140305</strain>
    </source>
</reference>
<accession>A0ABM9PPR5</accession>
<dbReference type="EMBL" id="CAXJRC010000041">
    <property type="protein sequence ID" value="CAL2107758.1"/>
    <property type="molecule type" value="Genomic_DNA"/>
</dbReference>